<dbReference type="AlphaFoldDB" id="A0A426YPH3"/>
<feature type="region of interest" description="Disordered" evidence="1">
    <location>
        <begin position="25"/>
        <end position="64"/>
    </location>
</feature>
<proteinExistence type="predicted"/>
<sequence length="117" mass="12929">MPPRRAVRTSWPGGWWDPDDATSCHVDDCDQEKKKEAVGRGERSPEHVSTVRSTRSARPGLPSRFGDLGAPCQLGLGHRHPVRDVIRRAWFVVGWYGGPEGPIGLVRSLALHVGLEK</sequence>
<evidence type="ECO:0000313" key="2">
    <source>
        <dbReference type="EMBL" id="RRT53624.1"/>
    </source>
</evidence>
<reference evidence="2 3" key="1">
    <citation type="journal article" date="2014" name="Agronomy (Basel)">
        <title>A Draft Genome Sequence for Ensete ventricosum, the Drought-Tolerant Tree Against Hunger.</title>
        <authorList>
            <person name="Harrison J."/>
            <person name="Moore K.A."/>
            <person name="Paszkiewicz K."/>
            <person name="Jones T."/>
            <person name="Grant M."/>
            <person name="Ambacheew D."/>
            <person name="Muzemil S."/>
            <person name="Studholme D.J."/>
        </authorList>
    </citation>
    <scope>NUCLEOTIDE SEQUENCE [LARGE SCALE GENOMIC DNA]</scope>
</reference>
<organism evidence="2 3">
    <name type="scientific">Ensete ventricosum</name>
    <name type="common">Abyssinian banana</name>
    <name type="synonym">Musa ensete</name>
    <dbReference type="NCBI Taxonomy" id="4639"/>
    <lineage>
        <taxon>Eukaryota</taxon>
        <taxon>Viridiplantae</taxon>
        <taxon>Streptophyta</taxon>
        <taxon>Embryophyta</taxon>
        <taxon>Tracheophyta</taxon>
        <taxon>Spermatophyta</taxon>
        <taxon>Magnoliopsida</taxon>
        <taxon>Liliopsida</taxon>
        <taxon>Zingiberales</taxon>
        <taxon>Musaceae</taxon>
        <taxon>Ensete</taxon>
    </lineage>
</organism>
<comment type="caution">
    <text evidence="2">The sequence shown here is derived from an EMBL/GenBank/DDBJ whole genome shotgun (WGS) entry which is preliminary data.</text>
</comment>
<feature type="compositionally biased region" description="Basic and acidic residues" evidence="1">
    <location>
        <begin position="25"/>
        <end position="46"/>
    </location>
</feature>
<evidence type="ECO:0000313" key="3">
    <source>
        <dbReference type="Proteomes" id="UP000287651"/>
    </source>
</evidence>
<gene>
    <name evidence="2" type="ORF">B296_00048185</name>
</gene>
<accession>A0A426YPH3</accession>
<dbReference type="Proteomes" id="UP000287651">
    <property type="component" value="Unassembled WGS sequence"/>
</dbReference>
<name>A0A426YPH3_ENSVE</name>
<evidence type="ECO:0000256" key="1">
    <source>
        <dbReference type="SAM" id="MobiDB-lite"/>
    </source>
</evidence>
<protein>
    <submittedName>
        <fullName evidence="2">Uncharacterized protein</fullName>
    </submittedName>
</protein>
<dbReference type="EMBL" id="AMZH03011047">
    <property type="protein sequence ID" value="RRT53624.1"/>
    <property type="molecule type" value="Genomic_DNA"/>
</dbReference>